<dbReference type="InterPro" id="IPR024311">
    <property type="entry name" value="Lipocalin-like"/>
</dbReference>
<dbReference type="AlphaFoldDB" id="A0A1M6VZN7"/>
<feature type="signal peptide" evidence="1">
    <location>
        <begin position="1"/>
        <end position="22"/>
    </location>
</feature>
<evidence type="ECO:0000313" key="4">
    <source>
        <dbReference type="Proteomes" id="UP000184301"/>
    </source>
</evidence>
<dbReference type="STRING" id="1121950.SAMN02745243_03894"/>
<evidence type="ECO:0000256" key="1">
    <source>
        <dbReference type="SAM" id="SignalP"/>
    </source>
</evidence>
<dbReference type="Pfam" id="PF13648">
    <property type="entry name" value="Lipocalin_4"/>
    <property type="match status" value="1"/>
</dbReference>
<dbReference type="EMBL" id="FQZY01000100">
    <property type="protein sequence ID" value="SHK86873.1"/>
    <property type="molecule type" value="Genomic_DNA"/>
</dbReference>
<evidence type="ECO:0000313" key="3">
    <source>
        <dbReference type="EMBL" id="SHK86873.1"/>
    </source>
</evidence>
<organism evidence="3 4">
    <name type="scientific">Hespellia stercorisuis DSM 15480</name>
    <dbReference type="NCBI Taxonomy" id="1121950"/>
    <lineage>
        <taxon>Bacteria</taxon>
        <taxon>Bacillati</taxon>
        <taxon>Bacillota</taxon>
        <taxon>Clostridia</taxon>
        <taxon>Lachnospirales</taxon>
        <taxon>Lachnospiraceae</taxon>
        <taxon>Hespellia</taxon>
    </lineage>
</organism>
<accession>A0A1M6VZN7</accession>
<name>A0A1M6VZN7_9FIRM</name>
<proteinExistence type="predicted"/>
<dbReference type="InterPro" id="IPR012674">
    <property type="entry name" value="Calycin"/>
</dbReference>
<keyword evidence="4" id="KW-1185">Reference proteome</keyword>
<dbReference type="Proteomes" id="UP000184301">
    <property type="component" value="Unassembled WGS sequence"/>
</dbReference>
<dbReference type="OrthoDB" id="3191681at2"/>
<dbReference type="PROSITE" id="PS51257">
    <property type="entry name" value="PROKAR_LIPOPROTEIN"/>
    <property type="match status" value="1"/>
</dbReference>
<gene>
    <name evidence="3" type="ORF">SAMN02745243_03894</name>
</gene>
<keyword evidence="1" id="KW-0732">Signal</keyword>
<reference evidence="3 4" key="1">
    <citation type="submission" date="2016-11" db="EMBL/GenBank/DDBJ databases">
        <authorList>
            <person name="Jaros S."/>
            <person name="Januszkiewicz K."/>
            <person name="Wedrychowicz H."/>
        </authorList>
    </citation>
    <scope>NUCLEOTIDE SEQUENCE [LARGE SCALE GENOMIC DNA]</scope>
    <source>
        <strain evidence="3 4">DSM 15480</strain>
    </source>
</reference>
<feature type="chain" id="PRO_5012771025" description="Lipocalin-like domain-containing protein" evidence="1">
    <location>
        <begin position="23"/>
        <end position="131"/>
    </location>
</feature>
<sequence>MKKFRKVVMVVMVAMMAMAALAGCGGKDSTPEIVGTWSVSELEASGVSISVEEYAKQLGQGEDAIKMDLTCKEDKSFSMDMAGQKTEGTWKEKDGKFVLTVDGEDQEVSITDGKLVLEEATSGMKMTMKKK</sequence>
<feature type="domain" description="Lipocalin-like" evidence="2">
    <location>
        <begin position="33"/>
        <end position="117"/>
    </location>
</feature>
<protein>
    <recommendedName>
        <fullName evidence="2">Lipocalin-like domain-containing protein</fullName>
    </recommendedName>
</protein>
<dbReference type="RefSeq" id="WP_073113153.1">
    <property type="nucleotide sequence ID" value="NZ_FQZY01000100.1"/>
</dbReference>
<dbReference type="SUPFAM" id="SSF50814">
    <property type="entry name" value="Lipocalins"/>
    <property type="match status" value="1"/>
</dbReference>
<evidence type="ECO:0000259" key="2">
    <source>
        <dbReference type="Pfam" id="PF13648"/>
    </source>
</evidence>